<dbReference type="FunFam" id="2.40.10.10:FF:000068">
    <property type="entry name" value="transmembrane protease serine 2"/>
    <property type="match status" value="1"/>
</dbReference>
<feature type="domain" description="Peptidase S1" evidence="3">
    <location>
        <begin position="86"/>
        <end position="316"/>
    </location>
</feature>
<dbReference type="InterPro" id="IPR018114">
    <property type="entry name" value="TRYPSIN_HIS"/>
</dbReference>
<dbReference type="GO" id="GO:0006508">
    <property type="term" value="P:proteolysis"/>
    <property type="evidence" value="ECO:0007669"/>
    <property type="project" value="InterPro"/>
</dbReference>
<dbReference type="Gene3D" id="2.40.10.10">
    <property type="entry name" value="Trypsin-like serine proteases"/>
    <property type="match status" value="1"/>
</dbReference>
<dbReference type="SMART" id="SM00020">
    <property type="entry name" value="Tryp_SPc"/>
    <property type="match status" value="1"/>
</dbReference>
<keyword evidence="5" id="KW-1185">Reference proteome</keyword>
<dbReference type="PRINTS" id="PR00722">
    <property type="entry name" value="CHYMOTRYPSIN"/>
</dbReference>
<dbReference type="PROSITE" id="PS50240">
    <property type="entry name" value="TRYPSIN_DOM"/>
    <property type="match status" value="1"/>
</dbReference>
<name>A0A8S1CWK0_9INSE</name>
<dbReference type="GO" id="GO:0004252">
    <property type="term" value="F:serine-type endopeptidase activity"/>
    <property type="evidence" value="ECO:0007669"/>
    <property type="project" value="InterPro"/>
</dbReference>
<dbReference type="Proteomes" id="UP000494165">
    <property type="component" value="Unassembled WGS sequence"/>
</dbReference>
<accession>A0A8S1CWK0</accession>
<comment type="caution">
    <text evidence="4">The sequence shown here is derived from an EMBL/GenBank/DDBJ whole genome shotgun (WGS) entry which is preliminary data.</text>
</comment>
<dbReference type="InterPro" id="IPR043504">
    <property type="entry name" value="Peptidase_S1_PA_chymotrypsin"/>
</dbReference>
<evidence type="ECO:0000256" key="2">
    <source>
        <dbReference type="SAM" id="SignalP"/>
    </source>
</evidence>
<dbReference type="Pfam" id="PF00089">
    <property type="entry name" value="Trypsin"/>
    <property type="match status" value="1"/>
</dbReference>
<dbReference type="InterPro" id="IPR009003">
    <property type="entry name" value="Peptidase_S1_PA"/>
</dbReference>
<dbReference type="AlphaFoldDB" id="A0A8S1CWK0"/>
<evidence type="ECO:0000313" key="5">
    <source>
        <dbReference type="Proteomes" id="UP000494165"/>
    </source>
</evidence>
<dbReference type="InterPro" id="IPR001314">
    <property type="entry name" value="Peptidase_S1A"/>
</dbReference>
<evidence type="ECO:0000313" key="4">
    <source>
        <dbReference type="EMBL" id="CAB3375160.1"/>
    </source>
</evidence>
<dbReference type="InterPro" id="IPR051333">
    <property type="entry name" value="CLIP_Serine_Protease"/>
</dbReference>
<keyword evidence="2" id="KW-0732">Signal</keyword>
<gene>
    <name evidence="4" type="ORF">CLODIP_2_CD12933</name>
</gene>
<dbReference type="PANTHER" id="PTHR24260">
    <property type="match status" value="1"/>
</dbReference>
<keyword evidence="1" id="KW-1015">Disulfide bond</keyword>
<protein>
    <recommendedName>
        <fullName evidence="3">Peptidase S1 domain-containing protein</fullName>
    </recommendedName>
</protein>
<feature type="chain" id="PRO_5035841196" description="Peptidase S1 domain-containing protein" evidence="2">
    <location>
        <begin position="22"/>
        <end position="321"/>
    </location>
</feature>
<dbReference type="SUPFAM" id="SSF50494">
    <property type="entry name" value="Trypsin-like serine proteases"/>
    <property type="match status" value="1"/>
</dbReference>
<feature type="signal peptide" evidence="2">
    <location>
        <begin position="1"/>
        <end position="21"/>
    </location>
</feature>
<dbReference type="PROSITE" id="PS00134">
    <property type="entry name" value="TRYPSIN_HIS"/>
    <property type="match status" value="1"/>
</dbReference>
<dbReference type="OrthoDB" id="5597713at2759"/>
<dbReference type="InterPro" id="IPR001254">
    <property type="entry name" value="Trypsin_dom"/>
</dbReference>
<sequence length="321" mass="34411">MQGVAHATLLLLISLSAVVQTREYGEKRVRFSMRRKEVKNVNQADLVKYSTDGMDKPSIDFLPGGLIPQPSSAGRSGSKGDDVGRIVGGTGASLGDNPWHTLITIDESFICGGSLISNQYVLTAGHCVFKTSTCVVTAGIVDRTALSNGITIISTNKILHPTYDDFYLYNNIALIKLPISFLLGANINLIRLPKQSDATNTFDDSAVTICGFGKKGNYAYPSTLLQNVGLTVTSQVACANTYGTKAIISSMMCTAADEQKSVCGGDFGGGLMYEEADSKKTIIGIASFISRRSCLRYPAVYTRVTSFLGWISNNTGITIRP</sequence>
<dbReference type="PANTHER" id="PTHR24260:SF145">
    <property type="entry name" value="FI17609P1-RELATED"/>
    <property type="match status" value="1"/>
</dbReference>
<dbReference type="CDD" id="cd00190">
    <property type="entry name" value="Tryp_SPc"/>
    <property type="match status" value="1"/>
</dbReference>
<evidence type="ECO:0000256" key="1">
    <source>
        <dbReference type="ARBA" id="ARBA00023157"/>
    </source>
</evidence>
<dbReference type="EMBL" id="CADEPI010000108">
    <property type="protein sequence ID" value="CAB3375160.1"/>
    <property type="molecule type" value="Genomic_DNA"/>
</dbReference>
<organism evidence="4 5">
    <name type="scientific">Cloeon dipterum</name>
    <dbReference type="NCBI Taxonomy" id="197152"/>
    <lineage>
        <taxon>Eukaryota</taxon>
        <taxon>Metazoa</taxon>
        <taxon>Ecdysozoa</taxon>
        <taxon>Arthropoda</taxon>
        <taxon>Hexapoda</taxon>
        <taxon>Insecta</taxon>
        <taxon>Pterygota</taxon>
        <taxon>Palaeoptera</taxon>
        <taxon>Ephemeroptera</taxon>
        <taxon>Pisciforma</taxon>
        <taxon>Baetidae</taxon>
        <taxon>Cloeon</taxon>
    </lineage>
</organism>
<reference evidence="4 5" key="1">
    <citation type="submission" date="2020-04" db="EMBL/GenBank/DDBJ databases">
        <authorList>
            <person name="Alioto T."/>
            <person name="Alioto T."/>
            <person name="Gomez Garrido J."/>
        </authorList>
    </citation>
    <scope>NUCLEOTIDE SEQUENCE [LARGE SCALE GENOMIC DNA]</scope>
</reference>
<proteinExistence type="predicted"/>
<evidence type="ECO:0000259" key="3">
    <source>
        <dbReference type="PROSITE" id="PS50240"/>
    </source>
</evidence>